<dbReference type="Pfam" id="PF01130">
    <property type="entry name" value="CD36"/>
    <property type="match status" value="1"/>
</dbReference>
<keyword evidence="3" id="KW-0812">Transmembrane</keyword>
<gene>
    <name evidence="7" type="ORF">PMAYCL1PPCAC_03099</name>
</gene>
<dbReference type="EMBL" id="BTRK01000001">
    <property type="protein sequence ID" value="GMR32904.1"/>
    <property type="molecule type" value="Genomic_DNA"/>
</dbReference>
<dbReference type="PANTHER" id="PTHR11923:SF55">
    <property type="entry name" value="SCAVENGER RECEPTOR (CD36 FAMILY) RELATED"/>
    <property type="match status" value="1"/>
</dbReference>
<dbReference type="AlphaFoldDB" id="A0AAN4Z3Z9"/>
<dbReference type="GO" id="GO:0016020">
    <property type="term" value="C:membrane"/>
    <property type="evidence" value="ECO:0007669"/>
    <property type="project" value="UniProtKB-SubCell"/>
</dbReference>
<dbReference type="GO" id="GO:0005044">
    <property type="term" value="F:scavenger receptor activity"/>
    <property type="evidence" value="ECO:0007669"/>
    <property type="project" value="TreeGrafter"/>
</dbReference>
<accession>A0AAN4Z3Z9</accession>
<keyword evidence="6" id="KW-0325">Glycoprotein</keyword>
<evidence type="ECO:0000256" key="5">
    <source>
        <dbReference type="ARBA" id="ARBA00023136"/>
    </source>
</evidence>
<protein>
    <submittedName>
        <fullName evidence="7">Uncharacterized protein</fullName>
    </submittedName>
</protein>
<comment type="subcellular location">
    <subcellularLocation>
        <location evidence="1">Membrane</location>
    </subcellularLocation>
</comment>
<feature type="non-terminal residue" evidence="7">
    <location>
        <position position="99"/>
    </location>
</feature>
<dbReference type="InterPro" id="IPR002159">
    <property type="entry name" value="CD36_fam"/>
</dbReference>
<reference evidence="8" key="1">
    <citation type="submission" date="2022-10" db="EMBL/GenBank/DDBJ databases">
        <title>Genome assembly of Pristionchus species.</title>
        <authorList>
            <person name="Yoshida K."/>
            <person name="Sommer R.J."/>
        </authorList>
    </citation>
    <scope>NUCLEOTIDE SEQUENCE [LARGE SCALE GENOMIC DNA]</scope>
    <source>
        <strain evidence="8">RS5460</strain>
    </source>
</reference>
<evidence type="ECO:0000256" key="2">
    <source>
        <dbReference type="ARBA" id="ARBA00010532"/>
    </source>
</evidence>
<dbReference type="PANTHER" id="PTHR11923">
    <property type="entry name" value="SCAVENGER RECEPTOR CLASS B TYPE-1 SR-B1"/>
    <property type="match status" value="1"/>
</dbReference>
<keyword evidence="5" id="KW-0472">Membrane</keyword>
<name>A0AAN4Z3Z9_9BILA</name>
<evidence type="ECO:0000256" key="4">
    <source>
        <dbReference type="ARBA" id="ARBA00022989"/>
    </source>
</evidence>
<feature type="non-terminal residue" evidence="7">
    <location>
        <position position="1"/>
    </location>
</feature>
<proteinExistence type="inferred from homology"/>
<keyword evidence="8" id="KW-1185">Reference proteome</keyword>
<evidence type="ECO:0000256" key="1">
    <source>
        <dbReference type="ARBA" id="ARBA00004370"/>
    </source>
</evidence>
<evidence type="ECO:0000313" key="8">
    <source>
        <dbReference type="Proteomes" id="UP001328107"/>
    </source>
</evidence>
<comment type="caution">
    <text evidence="7">The sequence shown here is derived from an EMBL/GenBank/DDBJ whole genome shotgun (WGS) entry which is preliminary data.</text>
</comment>
<evidence type="ECO:0000256" key="6">
    <source>
        <dbReference type="ARBA" id="ARBA00023180"/>
    </source>
</evidence>
<sequence>SLSMVTRHWADYPADIMYNFYLWNLTNPYEMIYEGAMPRFQDHGPYAYRGYEQKENLTWSSDGKEVSYRNRRSWVFDAAASCATCTEKDIFIVPNVAYA</sequence>
<evidence type="ECO:0000313" key="7">
    <source>
        <dbReference type="EMBL" id="GMR32904.1"/>
    </source>
</evidence>
<evidence type="ECO:0000256" key="3">
    <source>
        <dbReference type="ARBA" id="ARBA00022692"/>
    </source>
</evidence>
<dbReference type="Proteomes" id="UP001328107">
    <property type="component" value="Unassembled WGS sequence"/>
</dbReference>
<organism evidence="7 8">
    <name type="scientific">Pristionchus mayeri</name>
    <dbReference type="NCBI Taxonomy" id="1317129"/>
    <lineage>
        <taxon>Eukaryota</taxon>
        <taxon>Metazoa</taxon>
        <taxon>Ecdysozoa</taxon>
        <taxon>Nematoda</taxon>
        <taxon>Chromadorea</taxon>
        <taxon>Rhabditida</taxon>
        <taxon>Rhabditina</taxon>
        <taxon>Diplogasteromorpha</taxon>
        <taxon>Diplogasteroidea</taxon>
        <taxon>Neodiplogasteridae</taxon>
        <taxon>Pristionchus</taxon>
    </lineage>
</organism>
<comment type="similarity">
    <text evidence="2">Belongs to the CD36 family.</text>
</comment>
<keyword evidence="4" id="KW-1133">Transmembrane helix</keyword>
<dbReference type="GO" id="GO:0005737">
    <property type="term" value="C:cytoplasm"/>
    <property type="evidence" value="ECO:0007669"/>
    <property type="project" value="TreeGrafter"/>
</dbReference>
<dbReference type="PRINTS" id="PR01609">
    <property type="entry name" value="CD36FAMILY"/>
</dbReference>